<protein>
    <recommendedName>
        <fullName evidence="7">PDZ domain-containing protein</fullName>
    </recommendedName>
</protein>
<name>A0A812LZ21_SYMPI</name>
<feature type="transmembrane region" description="Helical" evidence="6">
    <location>
        <begin position="1117"/>
        <end position="1140"/>
    </location>
</feature>
<feature type="transmembrane region" description="Helical" evidence="6">
    <location>
        <begin position="816"/>
        <end position="841"/>
    </location>
</feature>
<organism evidence="8 9">
    <name type="scientific">Symbiodinium pilosum</name>
    <name type="common">Dinoflagellate</name>
    <dbReference type="NCBI Taxonomy" id="2952"/>
    <lineage>
        <taxon>Eukaryota</taxon>
        <taxon>Sar</taxon>
        <taxon>Alveolata</taxon>
        <taxon>Dinophyceae</taxon>
        <taxon>Suessiales</taxon>
        <taxon>Symbiodiniaceae</taxon>
        <taxon>Symbiodinium</taxon>
    </lineage>
</organism>
<reference evidence="8" key="1">
    <citation type="submission" date="2021-02" db="EMBL/GenBank/DDBJ databases">
        <authorList>
            <person name="Dougan E. K."/>
            <person name="Rhodes N."/>
            <person name="Thang M."/>
            <person name="Chan C."/>
        </authorList>
    </citation>
    <scope>NUCLEOTIDE SEQUENCE</scope>
</reference>
<dbReference type="Proteomes" id="UP000649617">
    <property type="component" value="Unassembled WGS sequence"/>
</dbReference>
<evidence type="ECO:0000256" key="4">
    <source>
        <dbReference type="ARBA" id="ARBA00023136"/>
    </source>
</evidence>
<feature type="transmembrane region" description="Helical" evidence="6">
    <location>
        <begin position="1146"/>
        <end position="1168"/>
    </location>
</feature>
<dbReference type="Pfam" id="PF01925">
    <property type="entry name" value="TauE"/>
    <property type="match status" value="2"/>
</dbReference>
<accession>A0A812LZ21</accession>
<keyword evidence="9" id="KW-1185">Reference proteome</keyword>
<feature type="transmembrane region" description="Helical" evidence="6">
    <location>
        <begin position="912"/>
        <end position="930"/>
    </location>
</feature>
<dbReference type="GO" id="GO:0031464">
    <property type="term" value="C:Cul4A-RING E3 ubiquitin ligase complex"/>
    <property type="evidence" value="ECO:0007669"/>
    <property type="project" value="TreeGrafter"/>
</dbReference>
<dbReference type="EMBL" id="CAJNIZ010007080">
    <property type="protein sequence ID" value="CAE7254955.1"/>
    <property type="molecule type" value="Genomic_DNA"/>
</dbReference>
<evidence type="ECO:0000256" key="6">
    <source>
        <dbReference type="SAM" id="Phobius"/>
    </source>
</evidence>
<evidence type="ECO:0000313" key="8">
    <source>
        <dbReference type="EMBL" id="CAE7254955.1"/>
    </source>
</evidence>
<feature type="compositionally biased region" description="Low complexity" evidence="5">
    <location>
        <begin position="222"/>
        <end position="238"/>
    </location>
</feature>
<feature type="transmembrane region" description="Helical" evidence="6">
    <location>
        <begin position="981"/>
        <end position="999"/>
    </location>
</feature>
<dbReference type="GO" id="GO:0016567">
    <property type="term" value="P:protein ubiquitination"/>
    <property type="evidence" value="ECO:0007669"/>
    <property type="project" value="TreeGrafter"/>
</dbReference>
<dbReference type="PANTHER" id="PTHR14255">
    <property type="entry name" value="CEREBLON"/>
    <property type="match status" value="1"/>
</dbReference>
<feature type="transmembrane region" description="Helical" evidence="6">
    <location>
        <begin position="1091"/>
        <end position="1110"/>
    </location>
</feature>
<evidence type="ECO:0000256" key="1">
    <source>
        <dbReference type="ARBA" id="ARBA00004141"/>
    </source>
</evidence>
<feature type="transmembrane region" description="Helical" evidence="6">
    <location>
        <begin position="853"/>
        <end position="872"/>
    </location>
</feature>
<feature type="transmembrane region" description="Helical" evidence="6">
    <location>
        <begin position="1055"/>
        <end position="1079"/>
    </location>
</feature>
<feature type="compositionally biased region" description="Low complexity" evidence="5">
    <location>
        <begin position="59"/>
        <end position="79"/>
    </location>
</feature>
<evidence type="ECO:0000256" key="3">
    <source>
        <dbReference type="ARBA" id="ARBA00022989"/>
    </source>
</evidence>
<feature type="compositionally biased region" description="Basic and acidic residues" evidence="5">
    <location>
        <begin position="191"/>
        <end position="212"/>
    </location>
</feature>
<feature type="compositionally biased region" description="Low complexity" evidence="5">
    <location>
        <begin position="165"/>
        <end position="176"/>
    </location>
</feature>
<dbReference type="CDD" id="cd00136">
    <property type="entry name" value="PDZ_canonical"/>
    <property type="match status" value="1"/>
</dbReference>
<feature type="transmembrane region" description="Helical" evidence="6">
    <location>
        <begin position="884"/>
        <end position="906"/>
    </location>
</feature>
<feature type="compositionally biased region" description="Basic and acidic residues" evidence="5">
    <location>
        <begin position="35"/>
        <end position="58"/>
    </location>
</feature>
<dbReference type="InterPro" id="IPR001478">
    <property type="entry name" value="PDZ"/>
</dbReference>
<keyword evidence="4 6" id="KW-0472">Membrane</keyword>
<dbReference type="GO" id="GO:0016020">
    <property type="term" value="C:membrane"/>
    <property type="evidence" value="ECO:0007669"/>
    <property type="project" value="UniProtKB-SubCell"/>
</dbReference>
<evidence type="ECO:0000256" key="5">
    <source>
        <dbReference type="SAM" id="MobiDB-lite"/>
    </source>
</evidence>
<feature type="region of interest" description="Disordered" evidence="5">
    <location>
        <begin position="1"/>
        <end position="259"/>
    </location>
</feature>
<dbReference type="PROSITE" id="PS50106">
    <property type="entry name" value="PDZ"/>
    <property type="match status" value="1"/>
</dbReference>
<dbReference type="OrthoDB" id="431385at2759"/>
<proteinExistence type="predicted"/>
<evidence type="ECO:0000256" key="2">
    <source>
        <dbReference type="ARBA" id="ARBA00022692"/>
    </source>
</evidence>
<dbReference type="AlphaFoldDB" id="A0A812LZ21"/>
<evidence type="ECO:0000259" key="7">
    <source>
        <dbReference type="PROSITE" id="PS50106"/>
    </source>
</evidence>
<evidence type="ECO:0000313" key="9">
    <source>
        <dbReference type="Proteomes" id="UP000649617"/>
    </source>
</evidence>
<dbReference type="InterPro" id="IPR002781">
    <property type="entry name" value="TM_pro_TauE-like"/>
</dbReference>
<sequence length="1206" mass="129527">MPEEKAVPKALEVEATEPNFEVAAEEMAAPVASAEEPKAEPAVEEPKAKPAEAPKTEEPAAQPAVTEPQAEAAAEPAAPEELKVETAAEQAANEEPKAEAGLAAEPAPVEAQKAEAVAEPAGAEEPKAEAAPGPAGGAEPAAAEEPKAEAAAEPAAAEESKAEVAADAALAEPAAAEEPKAEAAPEPTAAEEPKAEAAADDQNAERQEKEASSEDGTPPIEATAEAAQAAQLAAQGRADGAEPETKAPEVIQERPEPPQLTVSQALALQHELLQGFSDAGFQKKREELISSLRQKDPVRFNAERQKLFLTVQIMVLPRYGFEGSAQGVLEMQRRLDRPEVADNAEIQRQAAKLNDLLYGEPEAPTPQAQKALGAAPLGAAQIKPGREEVRTPAQMSSTLKSLVLVSRPAAELEAAQPVWKREWDGCQLWDCELQKASESDKFGFSHCSGKTEYFKALGISEGSTDVKGPEVLFIRKVAGEGLLFSWNEAHPDAVVQPGDRINKVNGESTHDRMARELRKSKAFIEILRYPDEFEVSLSKKADAGNKKLGFKFEKPGNEKARELKITEVGQEGYLPEKNLQMAAEGRFHYVVTLGMRVIRVNSVEGDAQLMREELKNSQDVTIRVRRAEVYALQKARMVKQVDCGSSCGAAHCDTGASRLQSVGSGRMARALLVVPLLLAAEAKPKALAPDLAIAEADILINGSQPEESRSPKIGPVVKNASKLGEFGYAKHPKHPLAWSDLRAIIKGRKCSTEQADAQCGDLVCRKGLCAHCTEDSECPSLHHCVESLSGGKTCRETGRKAWESAWLDSSEKLCTLLILVASALAAASGTGGGSIFVPILISFSYLQESAVVALSQFMILVGSIVNLSVFLARRHPDFPELPVIDYDCIVVLIPMLCLGVTLGVLVNRTSPSWLLLTLLCSTLCLALWRTGSKGLRQLKQERELLAHRPAAEDDVPQQGPEVVMSYGEVLSELVQAKSEQIAGIAIVWLVMLGASLHGLPYCSMHYGLFLCVLAALLTTFALIMTRRFQATSYLNPIDWLNGGGKDRHPMTFPMVAFGTGFLGAMLGLGGGILLSPVLIEVGMHSEAVQATVASFVFLSSSLATIQYFMMGQIVWHYALWYGAVAIIATYLGQTACEVFIRKRRRYSFITLSVTTVLGLSLFCLCVVGTKTVLHDYDMGKPIWFSFTRLCASGRGSIIRPSVAGAR</sequence>
<feature type="transmembrane region" description="Helical" evidence="6">
    <location>
        <begin position="1005"/>
        <end position="1024"/>
    </location>
</feature>
<comment type="subcellular location">
    <subcellularLocation>
        <location evidence="1">Membrane</location>
        <topology evidence="1">Multi-pass membrane protein</topology>
    </subcellularLocation>
</comment>
<keyword evidence="3 6" id="KW-1133">Transmembrane helix</keyword>
<comment type="caution">
    <text evidence="8">The sequence shown here is derived from an EMBL/GenBank/DDBJ whole genome shotgun (WGS) entry which is preliminary data.</text>
</comment>
<feature type="compositionally biased region" description="Basic and acidic residues" evidence="5">
    <location>
        <begin position="239"/>
        <end position="256"/>
    </location>
</feature>
<gene>
    <name evidence="8" type="ORF">SPIL2461_LOCUS5088</name>
</gene>
<keyword evidence="2 6" id="KW-0812">Transmembrane</keyword>
<feature type="compositionally biased region" description="Low complexity" evidence="5">
    <location>
        <begin position="21"/>
        <end position="34"/>
    </location>
</feature>
<dbReference type="PANTHER" id="PTHR14255:SF3">
    <property type="entry name" value="SULFITE EXPORTER TAUE_SAFE FAMILY PROTEIN 5-RELATED"/>
    <property type="match status" value="1"/>
</dbReference>
<feature type="compositionally biased region" description="Low complexity" evidence="5">
    <location>
        <begin position="103"/>
        <end position="143"/>
    </location>
</feature>
<feature type="domain" description="PDZ" evidence="7">
    <location>
        <begin position="430"/>
        <end position="532"/>
    </location>
</feature>